<keyword evidence="1" id="KW-0472">Membrane</keyword>
<organism evidence="3 4">
    <name type="scientific">Artemia franciscana</name>
    <name type="common">Brine shrimp</name>
    <name type="synonym">Artemia sanfranciscana</name>
    <dbReference type="NCBI Taxonomy" id="6661"/>
    <lineage>
        <taxon>Eukaryota</taxon>
        <taxon>Metazoa</taxon>
        <taxon>Ecdysozoa</taxon>
        <taxon>Arthropoda</taxon>
        <taxon>Crustacea</taxon>
        <taxon>Branchiopoda</taxon>
        <taxon>Anostraca</taxon>
        <taxon>Artemiidae</taxon>
        <taxon>Artemia</taxon>
    </lineage>
</organism>
<protein>
    <recommendedName>
        <fullName evidence="2">Methyltransferase domain-containing protein</fullName>
    </recommendedName>
</protein>
<dbReference type="InterPro" id="IPR026913">
    <property type="entry name" value="METTL24"/>
</dbReference>
<dbReference type="Pfam" id="PF13383">
    <property type="entry name" value="Methyltransf_22"/>
    <property type="match status" value="1"/>
</dbReference>
<dbReference type="Proteomes" id="UP001187531">
    <property type="component" value="Unassembled WGS sequence"/>
</dbReference>
<gene>
    <name evidence="3" type="ORF">QYM36_014873</name>
</gene>
<dbReference type="InterPro" id="IPR025714">
    <property type="entry name" value="Methyltranfer_dom"/>
</dbReference>
<feature type="transmembrane region" description="Helical" evidence="1">
    <location>
        <begin position="12"/>
        <end position="30"/>
    </location>
</feature>
<comment type="caution">
    <text evidence="3">The sequence shown here is derived from an EMBL/GenBank/DDBJ whole genome shotgun (WGS) entry which is preliminary data.</text>
</comment>
<dbReference type="AlphaFoldDB" id="A0AA88KU31"/>
<accession>A0AA88KU31</accession>
<keyword evidence="1" id="KW-0812">Transmembrane</keyword>
<reference evidence="3" key="1">
    <citation type="submission" date="2023-07" db="EMBL/GenBank/DDBJ databases">
        <title>Chromosome-level genome assembly of Artemia franciscana.</title>
        <authorList>
            <person name="Jo E."/>
        </authorList>
    </citation>
    <scope>NUCLEOTIDE SEQUENCE</scope>
    <source>
        <tissue evidence="3">Whole body</tissue>
    </source>
</reference>
<evidence type="ECO:0000313" key="3">
    <source>
        <dbReference type="EMBL" id="KAK2706993.1"/>
    </source>
</evidence>
<evidence type="ECO:0000313" key="4">
    <source>
        <dbReference type="Proteomes" id="UP001187531"/>
    </source>
</evidence>
<name>A0AA88KU31_ARTSF</name>
<dbReference type="PANTHER" id="PTHR32026:SF10">
    <property type="entry name" value="METHYLTRANSFERASE-LIKE PROTEIN 24-RELATED"/>
    <property type="match status" value="1"/>
</dbReference>
<evidence type="ECO:0000256" key="1">
    <source>
        <dbReference type="SAM" id="Phobius"/>
    </source>
</evidence>
<proteinExistence type="predicted"/>
<dbReference type="PANTHER" id="PTHR32026">
    <property type="entry name" value="METHYLTRANSFERASE-LIKE PROTEIN 24"/>
    <property type="match status" value="1"/>
</dbReference>
<sequence length="300" mass="35124">MVLKGDHGFFTWLVILTIAWLELIILWRILYSEILYSDKQCEKASCFKGKDHQFAHSGGLSDSARPIDIALWHNWNNLGACKNLKFFGGRIWRGAVKYRENMNGHKAVCLDGNIRPVPGNCLVYSFGVKNDWSFEDAMMKYGCEVYGFDPSIIEPKQTGVRKFIFYKIGLQGKDEVNKRGWEMKSLRSIMKLLGHENRIIDVLKMDIEESEYEAIPNMIDTGVTEQIKQIALETHNFSMDEKDRERYHFKYKQMWKLEKHGFVRFNSQAAMGTARLNHIANISDFYCYEIAWYNPKYYFV</sequence>
<evidence type="ECO:0000259" key="2">
    <source>
        <dbReference type="Pfam" id="PF13383"/>
    </source>
</evidence>
<keyword evidence="1" id="KW-1133">Transmembrane helix</keyword>
<feature type="domain" description="Methyltransferase" evidence="2">
    <location>
        <begin position="101"/>
        <end position="271"/>
    </location>
</feature>
<dbReference type="EMBL" id="JAVRJZ010000019">
    <property type="protein sequence ID" value="KAK2706993.1"/>
    <property type="molecule type" value="Genomic_DNA"/>
</dbReference>
<keyword evidence="4" id="KW-1185">Reference proteome</keyword>